<dbReference type="Pfam" id="PF24748">
    <property type="entry name" value="Galaxin_repeat"/>
    <property type="match status" value="2"/>
</dbReference>
<sequence length="687" mass="77347">MEHENTLQFLLEISSFIEMTEKELPGLLKKFELLFEKSVQKFIHIHIQIATGGAIHTIYLHRAVKDHFPSAMLFLYFTCFILIPSNVVSFNGEQLEEEDLDMDLGEFLMIIKKFPLGRKSDRKFSAAENFECRKQQCLQIAVLSWHPFLNFTFLHFFAHFSVHRREPTTEKDTFLHSRKFSVEISAKWELSINLTALNVYNPLTEKCCKGTVHRGNNLVTECCGSNIYDKSTQLCCNGQVHDMKYGYLCCGETVYNTKTSTCCYNVVSQLPQDIDVNNVACCDKNAYDTTKQLCCSSSEYGYKLLSVDKQNKDDTACCGNRTYNPETSSCCTDIVNGISISELLQHRGNRTMCCGTQLFDPEEQEASMGCCGNTTFNYKTQLCCYTPTGFKVTPKMSSSDYCCGDEVYNTLTQMCCDDKVLDNADGKRVCCGQETINTEKQVCCYSDGTMQSVNKKSQNDTGCCGTVPFDFNNGLCCYENDENVLVEKSNPDEYMCCGLKSYNPSKDMCCLNGESSKPNVYHGGIYNKICCGDKSIDINTHYCCGGVAVAFSAGNVACCGNELLYDPSVETCCWDNQVNVKPKLFPFSEGMSCCGDRMYNRSSNEQCCDGKLHRMNAGGVNEACCGDRVYDYKKQICCGDNILPKADDQSQCCYTYISDEDKDCLFKVQPHIEKVLSNMLGQWRSVY</sequence>
<accession>T1JDL2</accession>
<dbReference type="PhylomeDB" id="T1JDL2"/>
<reference evidence="2" key="2">
    <citation type="submission" date="2015-02" db="UniProtKB">
        <authorList>
            <consortium name="EnsemblMetazoa"/>
        </authorList>
    </citation>
    <scope>IDENTIFICATION</scope>
</reference>
<dbReference type="PANTHER" id="PTHR34490:SF1">
    <property type="entry name" value="GALAXIN-LIKE"/>
    <property type="match status" value="1"/>
</dbReference>
<evidence type="ECO:0000313" key="2">
    <source>
        <dbReference type="EnsemblMetazoa" id="SMAR011896-PA"/>
    </source>
</evidence>
<dbReference type="EnsemblMetazoa" id="SMAR011896-RA">
    <property type="protein sequence ID" value="SMAR011896-PA"/>
    <property type="gene ID" value="SMAR011896"/>
</dbReference>
<dbReference type="InterPro" id="IPR055284">
    <property type="entry name" value="Galaxin-like"/>
</dbReference>
<dbReference type="AlphaFoldDB" id="T1JDL2"/>
<protein>
    <recommendedName>
        <fullName evidence="1">Galaxin-like repeats domain-containing protein</fullName>
    </recommendedName>
</protein>
<feature type="domain" description="Galaxin-like repeats" evidence="1">
    <location>
        <begin position="198"/>
        <end position="332"/>
    </location>
</feature>
<organism evidence="2 3">
    <name type="scientific">Strigamia maritima</name>
    <name type="common">European centipede</name>
    <name type="synonym">Geophilus maritimus</name>
    <dbReference type="NCBI Taxonomy" id="126957"/>
    <lineage>
        <taxon>Eukaryota</taxon>
        <taxon>Metazoa</taxon>
        <taxon>Ecdysozoa</taxon>
        <taxon>Arthropoda</taxon>
        <taxon>Myriapoda</taxon>
        <taxon>Chilopoda</taxon>
        <taxon>Pleurostigmophora</taxon>
        <taxon>Geophilomorpha</taxon>
        <taxon>Linotaeniidae</taxon>
        <taxon>Strigamia</taxon>
    </lineage>
</organism>
<name>T1JDL2_STRMM</name>
<evidence type="ECO:0000313" key="3">
    <source>
        <dbReference type="Proteomes" id="UP000014500"/>
    </source>
</evidence>
<dbReference type="OMA" id="AWLYLCV"/>
<dbReference type="InterPro" id="IPR056601">
    <property type="entry name" value="Galaxin_dom"/>
</dbReference>
<dbReference type="HOGENOM" id="CLU_400800_0_0_1"/>
<dbReference type="Proteomes" id="UP000014500">
    <property type="component" value="Unassembled WGS sequence"/>
</dbReference>
<dbReference type="EMBL" id="JH432107">
    <property type="status" value="NOT_ANNOTATED_CDS"/>
    <property type="molecule type" value="Genomic_DNA"/>
</dbReference>
<dbReference type="PANTHER" id="PTHR34490">
    <property type="entry name" value="PROTEIN CBG12054-RELATED"/>
    <property type="match status" value="1"/>
</dbReference>
<feature type="domain" description="Galaxin-like repeats" evidence="1">
    <location>
        <begin position="401"/>
        <end position="546"/>
    </location>
</feature>
<evidence type="ECO:0000259" key="1">
    <source>
        <dbReference type="Pfam" id="PF24748"/>
    </source>
</evidence>
<proteinExistence type="predicted"/>
<dbReference type="eggNOG" id="ENOG502S6C3">
    <property type="taxonomic scope" value="Eukaryota"/>
</dbReference>
<keyword evidence="3" id="KW-1185">Reference proteome</keyword>
<reference evidence="3" key="1">
    <citation type="submission" date="2011-05" db="EMBL/GenBank/DDBJ databases">
        <authorList>
            <person name="Richards S.R."/>
            <person name="Qu J."/>
            <person name="Jiang H."/>
            <person name="Jhangiani S.N."/>
            <person name="Agravi P."/>
            <person name="Goodspeed R."/>
            <person name="Gross S."/>
            <person name="Mandapat C."/>
            <person name="Jackson L."/>
            <person name="Mathew T."/>
            <person name="Pu L."/>
            <person name="Thornton R."/>
            <person name="Saada N."/>
            <person name="Wilczek-Boney K.B."/>
            <person name="Lee S."/>
            <person name="Kovar C."/>
            <person name="Wu Y."/>
            <person name="Scherer S.E."/>
            <person name="Worley K.C."/>
            <person name="Muzny D.M."/>
            <person name="Gibbs R."/>
        </authorList>
    </citation>
    <scope>NUCLEOTIDE SEQUENCE</scope>
    <source>
        <strain evidence="3">Brora</strain>
    </source>
</reference>